<feature type="transmembrane region" description="Helical" evidence="6">
    <location>
        <begin position="100"/>
        <end position="119"/>
    </location>
</feature>
<keyword evidence="8" id="KW-1185">Reference proteome</keyword>
<keyword evidence="4 5" id="KW-0472">Membrane</keyword>
<proteinExistence type="predicted"/>
<dbReference type="InterPro" id="IPR008253">
    <property type="entry name" value="Marvel"/>
</dbReference>
<feature type="transmembrane region" description="Helical" evidence="6">
    <location>
        <begin position="68"/>
        <end position="88"/>
    </location>
</feature>
<evidence type="ECO:0000256" key="3">
    <source>
        <dbReference type="ARBA" id="ARBA00022989"/>
    </source>
</evidence>
<dbReference type="Pfam" id="PF01284">
    <property type="entry name" value="MARVEL"/>
    <property type="match status" value="1"/>
</dbReference>
<keyword evidence="3 6" id="KW-1133">Transmembrane helix</keyword>
<name>A0ABM4DKU8_HYDVU</name>
<dbReference type="PROSITE" id="PS51225">
    <property type="entry name" value="MARVEL"/>
    <property type="match status" value="1"/>
</dbReference>
<evidence type="ECO:0000256" key="2">
    <source>
        <dbReference type="ARBA" id="ARBA00022692"/>
    </source>
</evidence>
<dbReference type="GeneID" id="136091465"/>
<organism evidence="8 9">
    <name type="scientific">Hydra vulgaris</name>
    <name type="common">Hydra</name>
    <name type="synonym">Hydra attenuata</name>
    <dbReference type="NCBI Taxonomy" id="6087"/>
    <lineage>
        <taxon>Eukaryota</taxon>
        <taxon>Metazoa</taxon>
        <taxon>Cnidaria</taxon>
        <taxon>Hydrozoa</taxon>
        <taxon>Hydroidolina</taxon>
        <taxon>Anthoathecata</taxon>
        <taxon>Aplanulata</taxon>
        <taxon>Hydridae</taxon>
        <taxon>Hydra</taxon>
    </lineage>
</organism>
<evidence type="ECO:0000256" key="5">
    <source>
        <dbReference type="PROSITE-ProRule" id="PRU00581"/>
    </source>
</evidence>
<dbReference type="PANTHER" id="PTHR22776:SF89">
    <property type="entry name" value="CKLF-LIKE MARVEL TRANSMEMBRANE DOMAIN-CONTAINING PROTEIN 7"/>
    <property type="match status" value="1"/>
</dbReference>
<dbReference type="RefSeq" id="XP_065675146.1">
    <property type="nucleotide sequence ID" value="XM_065819074.1"/>
</dbReference>
<dbReference type="Proteomes" id="UP001652625">
    <property type="component" value="Chromosome 15"/>
</dbReference>
<dbReference type="InterPro" id="IPR050578">
    <property type="entry name" value="MARVEL-CKLF_proteins"/>
</dbReference>
<accession>A0ABM4DKU8</accession>
<comment type="subcellular location">
    <subcellularLocation>
        <location evidence="1">Membrane</location>
        <topology evidence="1">Multi-pass membrane protein</topology>
    </subcellularLocation>
</comment>
<gene>
    <name evidence="9" type="primary">LOC136091465</name>
</gene>
<feature type="domain" description="MARVEL" evidence="7">
    <location>
        <begin position="25"/>
        <end position="164"/>
    </location>
</feature>
<evidence type="ECO:0000256" key="4">
    <source>
        <dbReference type="ARBA" id="ARBA00023136"/>
    </source>
</evidence>
<evidence type="ECO:0000256" key="1">
    <source>
        <dbReference type="ARBA" id="ARBA00004141"/>
    </source>
</evidence>
<evidence type="ECO:0000313" key="9">
    <source>
        <dbReference type="RefSeq" id="XP_065675146.1"/>
    </source>
</evidence>
<dbReference type="PANTHER" id="PTHR22776">
    <property type="entry name" value="MARVEL-CONTAINING POTENTIAL LIPID RAFT-ASSOCIATED PROTEIN"/>
    <property type="match status" value="1"/>
</dbReference>
<evidence type="ECO:0000256" key="6">
    <source>
        <dbReference type="SAM" id="Phobius"/>
    </source>
</evidence>
<keyword evidence="2 5" id="KW-0812">Transmembrane</keyword>
<evidence type="ECO:0000313" key="8">
    <source>
        <dbReference type="Proteomes" id="UP001652625"/>
    </source>
</evidence>
<evidence type="ECO:0000259" key="7">
    <source>
        <dbReference type="PROSITE" id="PS51225"/>
    </source>
</evidence>
<feature type="transmembrane region" description="Helical" evidence="6">
    <location>
        <begin position="139"/>
        <end position="160"/>
    </location>
</feature>
<protein>
    <submittedName>
        <fullName evidence="9">MARVEL domain-containing protein 1-like</fullName>
    </submittedName>
</protein>
<reference evidence="9" key="1">
    <citation type="submission" date="2025-08" db="UniProtKB">
        <authorList>
            <consortium name="RefSeq"/>
        </authorList>
    </citation>
    <scope>IDENTIFICATION</scope>
</reference>
<feature type="transmembrane region" description="Helical" evidence="6">
    <location>
        <begin position="30"/>
        <end position="48"/>
    </location>
</feature>
<sequence length="167" mass="18509">MSDAPPNSSGSNIGLKVDLKPDFGFLRSPSGILTCVNIILLFLAWVIMAGWKDNTLWSPWIVSQVSYFLFMTVTTWLVLSILLVLFILKIHTKILINWPLTLSIFCLTSSILLIISSIINANEARKWRIYANGGVNGLAAAAAFGFFASFGLAIQAMFSFKEYRNPV</sequence>